<proteinExistence type="predicted"/>
<accession>A0ACD3SU28</accession>
<name>A0ACD3SU28_9BURK</name>
<keyword evidence="2" id="KW-1185">Reference proteome</keyword>
<protein>
    <submittedName>
        <fullName evidence="1">Flagellar protein FliT</fullName>
    </submittedName>
</protein>
<keyword evidence="1" id="KW-0969">Cilium</keyword>
<dbReference type="Proteomes" id="UP000004277">
    <property type="component" value="Unassembled WGS sequence"/>
</dbReference>
<keyword evidence="1" id="KW-0966">Cell projection</keyword>
<keyword evidence="1" id="KW-0282">Flagellum</keyword>
<sequence length="117" mass="13287">MHMGSTFHHDTMLSMYEQIAVHAAEMEDAADAGDWDRVTALERECAILVARLRAEDPSVPLEPRQRERKTLLLTQILRSDAYVRSVAQPVMDALQHQIADARRGSQAHQAYGRMARF</sequence>
<organism evidence="1 2">
    <name type="scientific">Imbroritus primus</name>
    <dbReference type="NCBI Taxonomy" id="3058603"/>
    <lineage>
        <taxon>Bacteria</taxon>
        <taxon>Pseudomonadati</taxon>
        <taxon>Pseudomonadota</taxon>
        <taxon>Betaproteobacteria</taxon>
        <taxon>Burkholderiales</taxon>
        <taxon>Burkholderiaceae</taxon>
        <taxon>Imbroritus</taxon>
    </lineage>
</organism>
<evidence type="ECO:0000313" key="2">
    <source>
        <dbReference type="Proteomes" id="UP000004277"/>
    </source>
</evidence>
<gene>
    <name evidence="1" type="ORF">MW7_000930</name>
</gene>
<dbReference type="EMBL" id="AKCV02000004">
    <property type="protein sequence ID" value="TMS59742.1"/>
    <property type="molecule type" value="Genomic_DNA"/>
</dbReference>
<comment type="caution">
    <text evidence="1">The sequence shown here is derived from an EMBL/GenBank/DDBJ whole genome shotgun (WGS) entry which is preliminary data.</text>
</comment>
<reference evidence="1" key="1">
    <citation type="submission" date="2019-05" db="EMBL/GenBank/DDBJ databases">
        <title>Revised genome assembly of Burkholderiaceae (previously Ralstonia) sp. PBA.</title>
        <authorList>
            <person name="Gan H.M."/>
        </authorList>
    </citation>
    <scope>NUCLEOTIDE SEQUENCE</scope>
    <source>
        <strain evidence="1">PBA</strain>
    </source>
</reference>
<evidence type="ECO:0000313" key="1">
    <source>
        <dbReference type="EMBL" id="TMS59742.1"/>
    </source>
</evidence>